<protein>
    <submittedName>
        <fullName evidence="2">Uncharacterized protein</fullName>
    </submittedName>
</protein>
<gene>
    <name evidence="2" type="ORF">PBAH0796_LOCUS13094</name>
</gene>
<keyword evidence="1" id="KW-0732">Signal</keyword>
<evidence type="ECO:0000313" key="2">
    <source>
        <dbReference type="EMBL" id="CAD8357727.1"/>
    </source>
</evidence>
<reference evidence="2" key="1">
    <citation type="submission" date="2021-01" db="EMBL/GenBank/DDBJ databases">
        <authorList>
            <person name="Corre E."/>
            <person name="Pelletier E."/>
            <person name="Niang G."/>
            <person name="Scheremetjew M."/>
            <person name="Finn R."/>
            <person name="Kale V."/>
            <person name="Holt S."/>
            <person name="Cochrane G."/>
            <person name="Meng A."/>
            <person name="Brown T."/>
            <person name="Cohen L."/>
        </authorList>
    </citation>
    <scope>NUCLEOTIDE SEQUENCE</scope>
    <source>
        <strain evidence="2">Pbaha01</strain>
    </source>
</reference>
<name>A0A7S0AAJ0_9DINO</name>
<sequence>MQLPRPLLWCCTLLAVSFRWGEAAKYIIGKTANSGAFEVHFDDDKRTLDLANDCHPGKACPPVIIMSGRQVGTIDVNNCQEGVMYTFVNKGDIDAGVVVQHEGGLYGSKGIAQFGVGTCFCYKEGTLMCG</sequence>
<feature type="signal peptide" evidence="1">
    <location>
        <begin position="1"/>
        <end position="23"/>
    </location>
</feature>
<accession>A0A7S0AAJ0</accession>
<dbReference type="AlphaFoldDB" id="A0A7S0AAJ0"/>
<evidence type="ECO:0000256" key="1">
    <source>
        <dbReference type="SAM" id="SignalP"/>
    </source>
</evidence>
<organism evidence="2">
    <name type="scientific">Pyrodinium bahamense</name>
    <dbReference type="NCBI Taxonomy" id="73915"/>
    <lineage>
        <taxon>Eukaryota</taxon>
        <taxon>Sar</taxon>
        <taxon>Alveolata</taxon>
        <taxon>Dinophyceae</taxon>
        <taxon>Gonyaulacales</taxon>
        <taxon>Pyrocystaceae</taxon>
        <taxon>Pyrodinium</taxon>
    </lineage>
</organism>
<feature type="chain" id="PRO_5030557698" evidence="1">
    <location>
        <begin position="24"/>
        <end position="130"/>
    </location>
</feature>
<proteinExistence type="predicted"/>
<dbReference type="EMBL" id="HBEG01021664">
    <property type="protein sequence ID" value="CAD8357727.1"/>
    <property type="molecule type" value="Transcribed_RNA"/>
</dbReference>